<protein>
    <submittedName>
        <fullName evidence="2">Uncharacterized protein</fullName>
    </submittedName>
</protein>
<dbReference type="Proteomes" id="UP000233837">
    <property type="component" value="Unassembled WGS sequence"/>
</dbReference>
<reference evidence="2 3" key="1">
    <citation type="journal article" date="2016" name="Sci. Rep.">
        <title>The Dendrobium catenatum Lindl. genome sequence provides insights into polysaccharide synthase, floral development and adaptive evolution.</title>
        <authorList>
            <person name="Zhang G.Q."/>
            <person name="Xu Q."/>
            <person name="Bian C."/>
            <person name="Tsai W.C."/>
            <person name="Yeh C.M."/>
            <person name="Liu K.W."/>
            <person name="Yoshida K."/>
            <person name="Zhang L.S."/>
            <person name="Chang S.B."/>
            <person name="Chen F."/>
            <person name="Shi Y."/>
            <person name="Su Y.Y."/>
            <person name="Zhang Y.Q."/>
            <person name="Chen L.J."/>
            <person name="Yin Y."/>
            <person name="Lin M."/>
            <person name="Huang H."/>
            <person name="Deng H."/>
            <person name="Wang Z.W."/>
            <person name="Zhu S.L."/>
            <person name="Zhao X."/>
            <person name="Deng C."/>
            <person name="Niu S.C."/>
            <person name="Huang J."/>
            <person name="Wang M."/>
            <person name="Liu G.H."/>
            <person name="Yang H.J."/>
            <person name="Xiao X.J."/>
            <person name="Hsiao Y.Y."/>
            <person name="Wu W.L."/>
            <person name="Chen Y.Y."/>
            <person name="Mitsuda N."/>
            <person name="Ohme-Takagi M."/>
            <person name="Luo Y.B."/>
            <person name="Van de Peer Y."/>
            <person name="Liu Z.J."/>
        </authorList>
    </citation>
    <scope>NUCLEOTIDE SEQUENCE [LARGE SCALE GENOMIC DNA]</scope>
    <source>
        <tissue evidence="2">The whole plant</tissue>
    </source>
</reference>
<evidence type="ECO:0000313" key="2">
    <source>
        <dbReference type="EMBL" id="PKU85024.1"/>
    </source>
</evidence>
<keyword evidence="3" id="KW-1185">Reference proteome</keyword>
<gene>
    <name evidence="2" type="ORF">MA16_Dca017193</name>
</gene>
<evidence type="ECO:0000313" key="3">
    <source>
        <dbReference type="Proteomes" id="UP000233837"/>
    </source>
</evidence>
<dbReference type="EMBL" id="KZ502007">
    <property type="protein sequence ID" value="PKU85024.1"/>
    <property type="molecule type" value="Genomic_DNA"/>
</dbReference>
<evidence type="ECO:0000256" key="1">
    <source>
        <dbReference type="SAM" id="MobiDB-lite"/>
    </source>
</evidence>
<sequence>MTTEGRRPSAAGGQSEDRRSSGRSNVGSIRDISSSPPAFGDGKISFFTGLKYTSMMNMPLIINEGGLMMKKQILEVPGKGKSKISEGFLENSRKPLKKLIEKVNETLPVSAVESNTSVVMKEVESNVISNNCLDNTNVVNEINDIVLEKRFNEDKNTNSEKEKVRSCTTGELGKCERCLRLCRK</sequence>
<reference evidence="2 3" key="2">
    <citation type="journal article" date="2017" name="Nature">
        <title>The Apostasia genome and the evolution of orchids.</title>
        <authorList>
            <person name="Zhang G.Q."/>
            <person name="Liu K.W."/>
            <person name="Li Z."/>
            <person name="Lohaus R."/>
            <person name="Hsiao Y.Y."/>
            <person name="Niu S.C."/>
            <person name="Wang J.Y."/>
            <person name="Lin Y.C."/>
            <person name="Xu Q."/>
            <person name="Chen L.J."/>
            <person name="Yoshida K."/>
            <person name="Fujiwara S."/>
            <person name="Wang Z.W."/>
            <person name="Zhang Y.Q."/>
            <person name="Mitsuda N."/>
            <person name="Wang M."/>
            <person name="Liu G.H."/>
            <person name="Pecoraro L."/>
            <person name="Huang H.X."/>
            <person name="Xiao X.J."/>
            <person name="Lin M."/>
            <person name="Wu X.Y."/>
            <person name="Wu W.L."/>
            <person name="Chen Y.Y."/>
            <person name="Chang S.B."/>
            <person name="Sakamoto S."/>
            <person name="Ohme-Takagi M."/>
            <person name="Yagi M."/>
            <person name="Zeng S.J."/>
            <person name="Shen C.Y."/>
            <person name="Yeh C.M."/>
            <person name="Luo Y.B."/>
            <person name="Tsai W.C."/>
            <person name="Van de Peer Y."/>
            <person name="Liu Z.J."/>
        </authorList>
    </citation>
    <scope>NUCLEOTIDE SEQUENCE [LARGE SCALE GENOMIC DNA]</scope>
    <source>
        <tissue evidence="2">The whole plant</tissue>
    </source>
</reference>
<organism evidence="2 3">
    <name type="scientific">Dendrobium catenatum</name>
    <dbReference type="NCBI Taxonomy" id="906689"/>
    <lineage>
        <taxon>Eukaryota</taxon>
        <taxon>Viridiplantae</taxon>
        <taxon>Streptophyta</taxon>
        <taxon>Embryophyta</taxon>
        <taxon>Tracheophyta</taxon>
        <taxon>Spermatophyta</taxon>
        <taxon>Magnoliopsida</taxon>
        <taxon>Liliopsida</taxon>
        <taxon>Asparagales</taxon>
        <taxon>Orchidaceae</taxon>
        <taxon>Epidendroideae</taxon>
        <taxon>Malaxideae</taxon>
        <taxon>Dendrobiinae</taxon>
        <taxon>Dendrobium</taxon>
    </lineage>
</organism>
<name>A0A2I0XAW8_9ASPA</name>
<feature type="compositionally biased region" description="Polar residues" evidence="1">
    <location>
        <begin position="22"/>
        <end position="34"/>
    </location>
</feature>
<feature type="region of interest" description="Disordered" evidence="1">
    <location>
        <begin position="1"/>
        <end position="34"/>
    </location>
</feature>
<proteinExistence type="predicted"/>
<accession>A0A2I0XAW8</accession>
<dbReference type="AlphaFoldDB" id="A0A2I0XAW8"/>